<dbReference type="InterPro" id="IPR058792">
    <property type="entry name" value="Beta-barrel_RND_2"/>
</dbReference>
<evidence type="ECO:0000259" key="5">
    <source>
        <dbReference type="Pfam" id="PF25876"/>
    </source>
</evidence>
<keyword evidence="4" id="KW-0472">Membrane</keyword>
<feature type="domain" description="Multidrug resistance protein MdtA-like barrel-sandwich hybrid" evidence="6">
    <location>
        <begin position="83"/>
        <end position="214"/>
    </location>
</feature>
<dbReference type="AlphaFoldDB" id="A0A2V2BES2"/>
<accession>A0A2V2BES2</accession>
<dbReference type="GO" id="GO:1990281">
    <property type="term" value="C:efflux pump complex"/>
    <property type="evidence" value="ECO:0007669"/>
    <property type="project" value="TreeGrafter"/>
</dbReference>
<dbReference type="Pfam" id="PF25967">
    <property type="entry name" value="RND-MFP_C"/>
    <property type="match status" value="1"/>
</dbReference>
<dbReference type="RefSeq" id="WP_109717662.1">
    <property type="nucleotide sequence ID" value="NZ_QGHF01000007.1"/>
</dbReference>
<evidence type="ECO:0000256" key="2">
    <source>
        <dbReference type="ARBA" id="ARBA00009477"/>
    </source>
</evidence>
<dbReference type="Gene3D" id="2.40.420.20">
    <property type="match status" value="1"/>
</dbReference>
<dbReference type="PANTHER" id="PTHR30469">
    <property type="entry name" value="MULTIDRUG RESISTANCE PROTEIN MDTA"/>
    <property type="match status" value="1"/>
</dbReference>
<evidence type="ECO:0000259" key="6">
    <source>
        <dbReference type="Pfam" id="PF25917"/>
    </source>
</evidence>
<dbReference type="PANTHER" id="PTHR30469:SF38">
    <property type="entry name" value="HLYD FAMILY SECRETION PROTEIN"/>
    <property type="match status" value="1"/>
</dbReference>
<dbReference type="Proteomes" id="UP000245981">
    <property type="component" value="Unassembled WGS sequence"/>
</dbReference>
<feature type="domain" description="Multidrug resistance protein MdtA-like C-terminal permuted SH3" evidence="8">
    <location>
        <begin position="301"/>
        <end position="362"/>
    </location>
</feature>
<evidence type="ECO:0000259" key="7">
    <source>
        <dbReference type="Pfam" id="PF25954"/>
    </source>
</evidence>
<comment type="similarity">
    <text evidence="2">Belongs to the membrane fusion protein (MFP) (TC 8.A.1) family.</text>
</comment>
<dbReference type="InterPro" id="IPR006143">
    <property type="entry name" value="RND_pump_MFP"/>
</dbReference>
<evidence type="ECO:0000256" key="4">
    <source>
        <dbReference type="SAM" id="Phobius"/>
    </source>
</evidence>
<protein>
    <submittedName>
        <fullName evidence="9">RND family efflux transporter MFP subunit</fullName>
    </submittedName>
</protein>
<feature type="transmembrane region" description="Helical" evidence="4">
    <location>
        <begin position="12"/>
        <end position="36"/>
    </location>
</feature>
<dbReference type="GO" id="GO:0015562">
    <property type="term" value="F:efflux transmembrane transporter activity"/>
    <property type="evidence" value="ECO:0007669"/>
    <property type="project" value="TreeGrafter"/>
</dbReference>
<comment type="caution">
    <text evidence="9">The sequence shown here is derived from an EMBL/GenBank/DDBJ whole genome shotgun (WGS) entry which is preliminary data.</text>
</comment>
<evidence type="ECO:0000313" key="10">
    <source>
        <dbReference type="Proteomes" id="UP000245981"/>
    </source>
</evidence>
<dbReference type="Pfam" id="PF25876">
    <property type="entry name" value="HH_MFP_RND"/>
    <property type="match status" value="1"/>
</dbReference>
<dbReference type="InterPro" id="IPR058624">
    <property type="entry name" value="MdtA-like_HH"/>
</dbReference>
<evidence type="ECO:0000313" key="9">
    <source>
        <dbReference type="EMBL" id="PWK95642.1"/>
    </source>
</evidence>
<dbReference type="InterPro" id="IPR058627">
    <property type="entry name" value="MdtA-like_C"/>
</dbReference>
<dbReference type="Gene3D" id="2.40.50.100">
    <property type="match status" value="1"/>
</dbReference>
<feature type="domain" description="Multidrug resistance protein MdtA-like alpha-helical hairpin" evidence="5">
    <location>
        <begin position="116"/>
        <end position="186"/>
    </location>
</feature>
<evidence type="ECO:0000256" key="1">
    <source>
        <dbReference type="ARBA" id="ARBA00004196"/>
    </source>
</evidence>
<dbReference type="Pfam" id="PF25917">
    <property type="entry name" value="BSH_RND"/>
    <property type="match status" value="1"/>
</dbReference>
<dbReference type="EMBL" id="QGHF01000007">
    <property type="protein sequence ID" value="PWK95642.1"/>
    <property type="molecule type" value="Genomic_DNA"/>
</dbReference>
<feature type="domain" description="CusB-like beta-barrel" evidence="7">
    <location>
        <begin position="228"/>
        <end position="288"/>
    </location>
</feature>
<dbReference type="InterPro" id="IPR058625">
    <property type="entry name" value="MdtA-like_BSH"/>
</dbReference>
<keyword evidence="4" id="KW-0812">Transmembrane</keyword>
<dbReference type="SUPFAM" id="SSF111369">
    <property type="entry name" value="HlyD-like secretion proteins"/>
    <property type="match status" value="1"/>
</dbReference>
<dbReference type="OrthoDB" id="1185083at2"/>
<dbReference type="Pfam" id="PF25954">
    <property type="entry name" value="Beta-barrel_RND_2"/>
    <property type="match status" value="1"/>
</dbReference>
<sequence>MTDFFPSFARQALRHLAIFNYVVPSLLVMVGMLVLAGCKDEKPAQDETLRPVRTVTVPPFSSGGLMTQTGEIRAHEEIALAFRLDGRVIARAADIGQHVNAGQVLATLENNAAQNQLSSATADLNSARASEHVAALTLRRMQLLMPVGAISRAQLDSAQGDWQAAVARRQSSEAALKNARDNLAWTQLTAPRAGVITAVNVQPGQVVSAAQTVMTLAADGDRDAVFDLAEPTLSESATTTPVKIALLSNPAVTAEGRFRDISPQADSQTRTWRLRVMLTDPPAAMALGSTVLGVFSGKADQVIALPASALTRAGDRPAVLVVNTQNQQIQVRPVTLARFDAQQIYLSAGVQPGERVVTAGVKTLLPGERVQLEESEK</sequence>
<organism evidence="9 10">
    <name type="scientific">Pantoea allii</name>
    <dbReference type="NCBI Taxonomy" id="574096"/>
    <lineage>
        <taxon>Bacteria</taxon>
        <taxon>Pseudomonadati</taxon>
        <taxon>Pseudomonadota</taxon>
        <taxon>Gammaproteobacteria</taxon>
        <taxon>Enterobacterales</taxon>
        <taxon>Erwiniaceae</taxon>
        <taxon>Pantoea</taxon>
    </lineage>
</organism>
<dbReference type="STRING" id="574096.HA38_03175"/>
<gene>
    <name evidence="9" type="ORF">C7431_10742</name>
</gene>
<evidence type="ECO:0000259" key="8">
    <source>
        <dbReference type="Pfam" id="PF25967"/>
    </source>
</evidence>
<dbReference type="Gene3D" id="2.40.30.170">
    <property type="match status" value="1"/>
</dbReference>
<name>A0A2V2BES2_9GAMM</name>
<proteinExistence type="inferred from homology"/>
<dbReference type="NCBIfam" id="TIGR01730">
    <property type="entry name" value="RND_mfp"/>
    <property type="match status" value="1"/>
</dbReference>
<comment type="subcellular location">
    <subcellularLocation>
        <location evidence="1">Cell envelope</location>
    </subcellularLocation>
</comment>
<keyword evidence="4" id="KW-1133">Transmembrane helix</keyword>
<reference evidence="9 10" key="1">
    <citation type="submission" date="2018-05" db="EMBL/GenBank/DDBJ databases">
        <title>Genomic Encyclopedia of Type Strains, Phase IV (KMG-V): Genome sequencing to study the core and pangenomes of soil and plant-associated prokaryotes.</title>
        <authorList>
            <person name="Whitman W."/>
        </authorList>
    </citation>
    <scope>NUCLEOTIDE SEQUENCE [LARGE SCALE GENOMIC DNA]</scope>
    <source>
        <strain evidence="9 10">PNA 200-10</strain>
    </source>
</reference>
<keyword evidence="3" id="KW-0813">Transport</keyword>
<dbReference type="Gene3D" id="1.10.287.470">
    <property type="entry name" value="Helix hairpin bin"/>
    <property type="match status" value="1"/>
</dbReference>
<evidence type="ECO:0000256" key="3">
    <source>
        <dbReference type="ARBA" id="ARBA00022448"/>
    </source>
</evidence>